<keyword evidence="2" id="KW-1185">Reference proteome</keyword>
<gene>
    <name evidence="1" type="ORF">DSO57_1009794</name>
</gene>
<sequence length="131" mass="14957">MDPQYSANSQDELSALKFKISRLREEILGNEKQYELLSSQGEKFRTLSQNDSETAAFKKNTAALMEALGPLLNQCKKLTESNKVLTEKVKAAKKDRLSVDNRALGKKIAIKRENIERLKNRLAELREVEDF</sequence>
<protein>
    <submittedName>
        <fullName evidence="1">Uncharacterized protein</fullName>
    </submittedName>
</protein>
<proteinExistence type="predicted"/>
<dbReference type="EMBL" id="QTSX02006421">
    <property type="protein sequence ID" value="KAJ9054864.1"/>
    <property type="molecule type" value="Genomic_DNA"/>
</dbReference>
<dbReference type="Proteomes" id="UP001165960">
    <property type="component" value="Unassembled WGS sequence"/>
</dbReference>
<name>A0ACC2RXM3_9FUNG</name>
<evidence type="ECO:0000313" key="2">
    <source>
        <dbReference type="Proteomes" id="UP001165960"/>
    </source>
</evidence>
<reference evidence="1" key="1">
    <citation type="submission" date="2022-04" db="EMBL/GenBank/DDBJ databases">
        <title>Genome of the entomopathogenic fungus Entomophthora muscae.</title>
        <authorList>
            <person name="Elya C."/>
            <person name="Lovett B.R."/>
            <person name="Lee E."/>
            <person name="Macias A.M."/>
            <person name="Hajek A.E."/>
            <person name="De Bivort B.L."/>
            <person name="Kasson M.T."/>
            <person name="De Fine Licht H.H."/>
            <person name="Stajich J.E."/>
        </authorList>
    </citation>
    <scope>NUCLEOTIDE SEQUENCE</scope>
    <source>
        <strain evidence="1">Berkeley</strain>
    </source>
</reference>
<organism evidence="1 2">
    <name type="scientific">Entomophthora muscae</name>
    <dbReference type="NCBI Taxonomy" id="34485"/>
    <lineage>
        <taxon>Eukaryota</taxon>
        <taxon>Fungi</taxon>
        <taxon>Fungi incertae sedis</taxon>
        <taxon>Zoopagomycota</taxon>
        <taxon>Entomophthoromycotina</taxon>
        <taxon>Entomophthoromycetes</taxon>
        <taxon>Entomophthorales</taxon>
        <taxon>Entomophthoraceae</taxon>
        <taxon>Entomophthora</taxon>
    </lineage>
</organism>
<comment type="caution">
    <text evidence="1">The sequence shown here is derived from an EMBL/GenBank/DDBJ whole genome shotgun (WGS) entry which is preliminary data.</text>
</comment>
<accession>A0ACC2RXM3</accession>
<evidence type="ECO:0000313" key="1">
    <source>
        <dbReference type="EMBL" id="KAJ9054864.1"/>
    </source>
</evidence>